<keyword evidence="2 4" id="KW-0238">DNA-binding</keyword>
<dbReference type="OrthoDB" id="9795242at2"/>
<evidence type="ECO:0000256" key="3">
    <source>
        <dbReference type="ARBA" id="ARBA00023163"/>
    </source>
</evidence>
<dbReference type="SUPFAM" id="SSF46689">
    <property type="entry name" value="Homeodomain-like"/>
    <property type="match status" value="1"/>
</dbReference>
<evidence type="ECO:0000256" key="2">
    <source>
        <dbReference type="ARBA" id="ARBA00023125"/>
    </source>
</evidence>
<dbReference type="PRINTS" id="PR00455">
    <property type="entry name" value="HTHTETR"/>
</dbReference>
<protein>
    <submittedName>
        <fullName evidence="6">TetR family transcriptional regulator</fullName>
    </submittedName>
</protein>
<proteinExistence type="predicted"/>
<organism evidence="6 7">
    <name type="scientific">Enterococcus termitis</name>
    <dbReference type="NCBI Taxonomy" id="332950"/>
    <lineage>
        <taxon>Bacteria</taxon>
        <taxon>Bacillati</taxon>
        <taxon>Bacillota</taxon>
        <taxon>Bacilli</taxon>
        <taxon>Lactobacillales</taxon>
        <taxon>Enterococcaceae</taxon>
        <taxon>Enterococcus</taxon>
    </lineage>
</organism>
<dbReference type="RefSeq" id="WP_069662968.1">
    <property type="nucleotide sequence ID" value="NZ_JBHUJJ010000001.1"/>
</dbReference>
<keyword evidence="1" id="KW-0805">Transcription regulation</keyword>
<comment type="caution">
    <text evidence="6">The sequence shown here is derived from an EMBL/GenBank/DDBJ whole genome shotgun (WGS) entry which is preliminary data.</text>
</comment>
<sequence>MGRVKEFDEQIVLEKAMQLFWEKGYEKTSMQDLVDYMGIHRRSIYDTFGDKHELFLKSLDCYERRLNGIINQQVTQKMTIHEQLETLFLITLSVNDENPKGCLIVNTATELSLLDRAIENKVQEIFKKSEMYLYQLLIEAEAKGELARNQQLPELASYLHNAWVGLRVLVKTTNDQAKLQSIVKTTLSIIK</sequence>
<dbReference type="InterPro" id="IPR011075">
    <property type="entry name" value="TetR_C"/>
</dbReference>
<dbReference type="PANTHER" id="PTHR47506">
    <property type="entry name" value="TRANSCRIPTIONAL REGULATORY PROTEIN"/>
    <property type="match status" value="1"/>
</dbReference>
<dbReference type="PROSITE" id="PS50977">
    <property type="entry name" value="HTH_TETR_2"/>
    <property type="match status" value="1"/>
</dbReference>
<keyword evidence="3" id="KW-0804">Transcription</keyword>
<dbReference type="Gene3D" id="1.10.357.10">
    <property type="entry name" value="Tetracycline Repressor, domain 2"/>
    <property type="match status" value="1"/>
</dbReference>
<dbReference type="EMBL" id="MIJY01000011">
    <property type="protein sequence ID" value="OEG17632.1"/>
    <property type="molecule type" value="Genomic_DNA"/>
</dbReference>
<dbReference type="AlphaFoldDB" id="A0A1E5GYC1"/>
<feature type="domain" description="HTH tetR-type" evidence="5">
    <location>
        <begin position="6"/>
        <end position="66"/>
    </location>
</feature>
<evidence type="ECO:0000256" key="4">
    <source>
        <dbReference type="PROSITE-ProRule" id="PRU00335"/>
    </source>
</evidence>
<dbReference type="Proteomes" id="UP000095094">
    <property type="component" value="Unassembled WGS sequence"/>
</dbReference>
<dbReference type="Gene3D" id="1.10.10.60">
    <property type="entry name" value="Homeodomain-like"/>
    <property type="match status" value="1"/>
</dbReference>
<evidence type="ECO:0000259" key="5">
    <source>
        <dbReference type="PROSITE" id="PS50977"/>
    </source>
</evidence>
<evidence type="ECO:0000313" key="7">
    <source>
        <dbReference type="Proteomes" id="UP000095094"/>
    </source>
</evidence>
<gene>
    <name evidence="6" type="ORF">BCR25_18140</name>
</gene>
<name>A0A1E5GYC1_9ENTE</name>
<evidence type="ECO:0000313" key="6">
    <source>
        <dbReference type="EMBL" id="OEG17632.1"/>
    </source>
</evidence>
<evidence type="ECO:0000256" key="1">
    <source>
        <dbReference type="ARBA" id="ARBA00023015"/>
    </source>
</evidence>
<dbReference type="GO" id="GO:0003677">
    <property type="term" value="F:DNA binding"/>
    <property type="evidence" value="ECO:0007669"/>
    <property type="project" value="UniProtKB-UniRule"/>
</dbReference>
<dbReference type="PANTHER" id="PTHR47506:SF1">
    <property type="entry name" value="HTH-TYPE TRANSCRIPTIONAL REGULATOR YJDC"/>
    <property type="match status" value="1"/>
</dbReference>
<keyword evidence="7" id="KW-1185">Reference proteome</keyword>
<accession>A0A1E5GYC1</accession>
<feature type="DNA-binding region" description="H-T-H motif" evidence="4">
    <location>
        <begin position="29"/>
        <end position="48"/>
    </location>
</feature>
<dbReference type="SUPFAM" id="SSF48498">
    <property type="entry name" value="Tetracyclin repressor-like, C-terminal domain"/>
    <property type="match status" value="1"/>
</dbReference>
<dbReference type="Pfam" id="PF16925">
    <property type="entry name" value="TetR_C_13"/>
    <property type="match status" value="1"/>
</dbReference>
<dbReference type="InterPro" id="IPR036271">
    <property type="entry name" value="Tet_transcr_reg_TetR-rel_C_sf"/>
</dbReference>
<dbReference type="Pfam" id="PF00440">
    <property type="entry name" value="TetR_N"/>
    <property type="match status" value="1"/>
</dbReference>
<dbReference type="InterPro" id="IPR001647">
    <property type="entry name" value="HTH_TetR"/>
</dbReference>
<dbReference type="PATRIC" id="fig|332950.4.peg.3004"/>
<reference evidence="7" key="1">
    <citation type="submission" date="2016-09" db="EMBL/GenBank/DDBJ databases">
        <authorList>
            <person name="Gulvik C.A."/>
        </authorList>
    </citation>
    <scope>NUCLEOTIDE SEQUENCE [LARGE SCALE GENOMIC DNA]</scope>
    <source>
        <strain evidence="7">LMG 8895</strain>
    </source>
</reference>
<dbReference type="InterPro" id="IPR009057">
    <property type="entry name" value="Homeodomain-like_sf"/>
</dbReference>